<feature type="region of interest" description="Disordered" evidence="1">
    <location>
        <begin position="278"/>
        <end position="312"/>
    </location>
</feature>
<evidence type="ECO:0000313" key="2">
    <source>
        <dbReference type="EMBL" id="KAF1963575.1"/>
    </source>
</evidence>
<feature type="compositionally biased region" description="Basic and acidic residues" evidence="1">
    <location>
        <begin position="297"/>
        <end position="312"/>
    </location>
</feature>
<dbReference type="OrthoDB" id="5366332at2759"/>
<feature type="compositionally biased region" description="Low complexity" evidence="1">
    <location>
        <begin position="40"/>
        <end position="49"/>
    </location>
</feature>
<keyword evidence="3" id="KW-1185">Reference proteome</keyword>
<reference evidence="2" key="1">
    <citation type="journal article" date="2020" name="Stud. Mycol.">
        <title>101 Dothideomycetes genomes: a test case for predicting lifestyles and emergence of pathogens.</title>
        <authorList>
            <person name="Haridas S."/>
            <person name="Albert R."/>
            <person name="Binder M."/>
            <person name="Bloem J."/>
            <person name="Labutti K."/>
            <person name="Salamov A."/>
            <person name="Andreopoulos B."/>
            <person name="Baker S."/>
            <person name="Barry K."/>
            <person name="Bills G."/>
            <person name="Bluhm B."/>
            <person name="Cannon C."/>
            <person name="Castanera R."/>
            <person name="Culley D."/>
            <person name="Daum C."/>
            <person name="Ezra D."/>
            <person name="Gonzalez J."/>
            <person name="Henrissat B."/>
            <person name="Kuo A."/>
            <person name="Liang C."/>
            <person name="Lipzen A."/>
            <person name="Lutzoni F."/>
            <person name="Magnuson J."/>
            <person name="Mondo S."/>
            <person name="Nolan M."/>
            <person name="Ohm R."/>
            <person name="Pangilinan J."/>
            <person name="Park H.-J."/>
            <person name="Ramirez L."/>
            <person name="Alfaro M."/>
            <person name="Sun H."/>
            <person name="Tritt A."/>
            <person name="Yoshinaga Y."/>
            <person name="Zwiers L.-H."/>
            <person name="Turgeon B."/>
            <person name="Goodwin S."/>
            <person name="Spatafora J."/>
            <person name="Crous P."/>
            <person name="Grigoriev I."/>
        </authorList>
    </citation>
    <scope>NUCLEOTIDE SEQUENCE</scope>
    <source>
        <strain evidence="2">CBS 675.92</strain>
    </source>
</reference>
<dbReference type="EMBL" id="ML976977">
    <property type="protein sequence ID" value="KAF1963575.1"/>
    <property type="molecule type" value="Genomic_DNA"/>
</dbReference>
<accession>A0A6A5UF85</accession>
<feature type="compositionally biased region" description="Polar residues" evidence="1">
    <location>
        <begin position="75"/>
        <end position="103"/>
    </location>
</feature>
<evidence type="ECO:0000313" key="3">
    <source>
        <dbReference type="Proteomes" id="UP000800035"/>
    </source>
</evidence>
<dbReference type="Proteomes" id="UP000800035">
    <property type="component" value="Unassembled WGS sequence"/>
</dbReference>
<dbReference type="AlphaFoldDB" id="A0A6A5UF85"/>
<feature type="compositionally biased region" description="Basic and acidic residues" evidence="1">
    <location>
        <begin position="56"/>
        <end position="72"/>
    </location>
</feature>
<protein>
    <submittedName>
        <fullName evidence="2">Uncharacterized protein</fullName>
    </submittedName>
</protein>
<sequence length="312" mass="35039">MDRTDSAFDKTFGLKAPQHETPHIHRSNTAPMRQKRSRKSPSNPSSNPKAKTMRPASEKRPFTQRKSTEPRRKSIASSSDYSTTKSRPRNTNSLPSSHRTSCTIVDPSRPARHYRIKSSQTVPTSTGDIDDVLALHFRSCSMFQNTSYQTGALVSPSLSEHGVGGADAITLNTTDFGTRTAQCPGTAPQVATTNEDSASLSPFSKEIGSEQNMPDTTMHWMSPSTRRHQYRKIDRENHGLRGFVKRLAPRCVSGPPSQSFYEKDKSDVGSVRRYRMDVEDAEEDEKDALKTQRRKLERSERKAGETKRWGCF</sequence>
<evidence type="ECO:0000256" key="1">
    <source>
        <dbReference type="SAM" id="MobiDB-lite"/>
    </source>
</evidence>
<feature type="region of interest" description="Disordered" evidence="1">
    <location>
        <begin position="1"/>
        <end position="110"/>
    </location>
</feature>
<name>A0A6A5UF85_9PLEO</name>
<organism evidence="2 3">
    <name type="scientific">Byssothecium circinans</name>
    <dbReference type="NCBI Taxonomy" id="147558"/>
    <lineage>
        <taxon>Eukaryota</taxon>
        <taxon>Fungi</taxon>
        <taxon>Dikarya</taxon>
        <taxon>Ascomycota</taxon>
        <taxon>Pezizomycotina</taxon>
        <taxon>Dothideomycetes</taxon>
        <taxon>Pleosporomycetidae</taxon>
        <taxon>Pleosporales</taxon>
        <taxon>Massarineae</taxon>
        <taxon>Massarinaceae</taxon>
        <taxon>Byssothecium</taxon>
    </lineage>
</organism>
<proteinExistence type="predicted"/>
<gene>
    <name evidence="2" type="ORF">CC80DRAFT_587956</name>
</gene>